<dbReference type="AlphaFoldDB" id="A0A7S3UZS1"/>
<name>A0A7S3UZS1_9STRA</name>
<evidence type="ECO:0000313" key="1">
    <source>
        <dbReference type="EMBL" id="CAE0442480.1"/>
    </source>
</evidence>
<organism evidence="1">
    <name type="scientific">Aplanochytrium stocchinoi</name>
    <dbReference type="NCBI Taxonomy" id="215587"/>
    <lineage>
        <taxon>Eukaryota</taxon>
        <taxon>Sar</taxon>
        <taxon>Stramenopiles</taxon>
        <taxon>Bigyra</taxon>
        <taxon>Labyrinthulomycetes</taxon>
        <taxon>Thraustochytrida</taxon>
        <taxon>Thraustochytriidae</taxon>
        <taxon>Aplanochytrium</taxon>
    </lineage>
</organism>
<dbReference type="EMBL" id="HBIN01016546">
    <property type="protein sequence ID" value="CAE0442480.1"/>
    <property type="molecule type" value="Transcribed_RNA"/>
</dbReference>
<reference evidence="1" key="1">
    <citation type="submission" date="2021-01" db="EMBL/GenBank/DDBJ databases">
        <authorList>
            <person name="Corre E."/>
            <person name="Pelletier E."/>
            <person name="Niang G."/>
            <person name="Scheremetjew M."/>
            <person name="Finn R."/>
            <person name="Kale V."/>
            <person name="Holt S."/>
            <person name="Cochrane G."/>
            <person name="Meng A."/>
            <person name="Brown T."/>
            <person name="Cohen L."/>
        </authorList>
    </citation>
    <scope>NUCLEOTIDE SEQUENCE</scope>
    <source>
        <strain evidence="1">GSBS06</strain>
    </source>
</reference>
<gene>
    <name evidence="1" type="ORF">ASTO00021_LOCUS12594</name>
</gene>
<proteinExistence type="predicted"/>
<sequence>MEVLIDWIKENSQNKKHEKVWENTVIEHKAIVHEENGAKDKILTAKSKAGIKRGTRMPLPPNCILTLDKVVQSDIGVIFPETEFDKCVHVYFHTYLHEVAVSKYMANTGHLVRLDNYYFA</sequence>
<protein>
    <submittedName>
        <fullName evidence="1">Uncharacterized protein</fullName>
    </submittedName>
</protein>
<accession>A0A7S3UZS1</accession>